<dbReference type="EMBL" id="JRRC01055765">
    <property type="protein sequence ID" value="KHF98886.1"/>
    <property type="molecule type" value="Genomic_DNA"/>
</dbReference>
<accession>A0A0B0MET6</accession>
<reference evidence="2" key="1">
    <citation type="submission" date="2014-09" db="EMBL/GenBank/DDBJ databases">
        <authorList>
            <person name="Mudge J."/>
            <person name="Ramaraj T."/>
            <person name="Lindquist I.E."/>
            <person name="Bharti A.K."/>
            <person name="Sundararajan A."/>
            <person name="Cameron C.T."/>
            <person name="Woodward J.E."/>
            <person name="May G.D."/>
            <person name="Brubaker C."/>
            <person name="Broadhvest J."/>
            <person name="Wilkins T.A."/>
        </authorList>
    </citation>
    <scope>NUCLEOTIDE SEQUENCE</scope>
    <source>
        <strain evidence="2">cv. AKA8401</strain>
    </source>
</reference>
<protein>
    <submittedName>
        <fullName evidence="1">Uncharacterized protein</fullName>
    </submittedName>
</protein>
<organism evidence="1 2">
    <name type="scientific">Gossypium arboreum</name>
    <name type="common">Tree cotton</name>
    <name type="synonym">Gossypium nanking</name>
    <dbReference type="NCBI Taxonomy" id="29729"/>
    <lineage>
        <taxon>Eukaryota</taxon>
        <taxon>Viridiplantae</taxon>
        <taxon>Streptophyta</taxon>
        <taxon>Embryophyta</taxon>
        <taxon>Tracheophyta</taxon>
        <taxon>Spermatophyta</taxon>
        <taxon>Magnoliopsida</taxon>
        <taxon>eudicotyledons</taxon>
        <taxon>Gunneridae</taxon>
        <taxon>Pentapetalae</taxon>
        <taxon>rosids</taxon>
        <taxon>malvids</taxon>
        <taxon>Malvales</taxon>
        <taxon>Malvaceae</taxon>
        <taxon>Malvoideae</taxon>
        <taxon>Gossypium</taxon>
    </lineage>
</organism>
<sequence length="16" mass="1762">MALSSGSITWFYAQAE</sequence>
<comment type="caution">
    <text evidence="1">The sequence shown here is derived from an EMBL/GenBank/DDBJ whole genome shotgun (WGS) entry which is preliminary data.</text>
</comment>
<gene>
    <name evidence="1" type="ORF">F383_18150</name>
</gene>
<dbReference type="AlphaFoldDB" id="A0A0B0MET6"/>
<evidence type="ECO:0000313" key="1">
    <source>
        <dbReference type="EMBL" id="KHF98886.1"/>
    </source>
</evidence>
<evidence type="ECO:0000313" key="2">
    <source>
        <dbReference type="Proteomes" id="UP000032142"/>
    </source>
</evidence>
<name>A0A0B0MET6_GOSAR</name>
<proteinExistence type="predicted"/>
<dbReference type="Proteomes" id="UP000032142">
    <property type="component" value="Unassembled WGS sequence"/>
</dbReference>
<keyword evidence="2" id="KW-1185">Reference proteome</keyword>